<dbReference type="CDD" id="cd04335">
    <property type="entry name" value="PrdX_deacylase"/>
    <property type="match status" value="1"/>
</dbReference>
<comment type="caution">
    <text evidence="3">The sequence shown here is derived from an EMBL/GenBank/DDBJ whole genome shotgun (WGS) entry which is preliminary data.</text>
</comment>
<dbReference type="InterPro" id="IPR036754">
    <property type="entry name" value="YbaK/aa-tRNA-synt-asso_dom_sf"/>
</dbReference>
<sequence length="187" mass="21699">MNERIHDATLYEDIPSPEGREEKEMAVYRLLKELQIPYERLDHEPMETMEACQDVDKLLHIHMCKNLFLCNSQKTVFYLLMMPGEKKFKTKELSKQIGSARLSFASEEYMVKFLNIHPGAVSIMGLMNDTDKRVNLLIDEDVLKEEYLGCHPCVNTASLQLKTRDVLEKFLPYTGHGYRTVHLTGED</sequence>
<organism evidence="3 4">
    <name type="scientific">Suilimivivens aceti</name>
    <dbReference type="NCBI Taxonomy" id="2981774"/>
    <lineage>
        <taxon>Bacteria</taxon>
        <taxon>Bacillati</taxon>
        <taxon>Bacillota</taxon>
        <taxon>Clostridia</taxon>
        <taxon>Lachnospirales</taxon>
        <taxon>Lachnospiraceae</taxon>
        <taxon>Suilimivivens</taxon>
    </lineage>
</organism>
<accession>A0ABT2T2Q7</accession>
<evidence type="ECO:0000259" key="2">
    <source>
        <dbReference type="Pfam" id="PF04073"/>
    </source>
</evidence>
<reference evidence="3 4" key="1">
    <citation type="journal article" date="2021" name="ISME Commun">
        <title>Automated analysis of genomic sequences facilitates high-throughput and comprehensive description of bacteria.</title>
        <authorList>
            <person name="Hitch T.C.A."/>
        </authorList>
    </citation>
    <scope>NUCLEOTIDE SEQUENCE [LARGE SCALE GENOMIC DNA]</scope>
    <source>
        <strain evidence="3 4">Sanger_18</strain>
    </source>
</reference>
<dbReference type="EMBL" id="JAOQKJ010000006">
    <property type="protein sequence ID" value="MCU6744485.1"/>
    <property type="molecule type" value="Genomic_DNA"/>
</dbReference>
<dbReference type="PANTHER" id="PTHR31423">
    <property type="entry name" value="YBAK DOMAIN-CONTAINING PROTEIN"/>
    <property type="match status" value="1"/>
</dbReference>
<dbReference type="PANTHER" id="PTHR31423:SF3">
    <property type="entry name" value="PROLYL-TRNA SYNTHETASE ASSOCIATED DOMAIN-CONTAINING PROTEIN 1-RELATED"/>
    <property type="match status" value="1"/>
</dbReference>
<dbReference type="Pfam" id="PF04073">
    <property type="entry name" value="tRNA_edit"/>
    <property type="match status" value="1"/>
</dbReference>
<comment type="similarity">
    <text evidence="1">Belongs to the PRORSD1 family.</text>
</comment>
<dbReference type="Gene3D" id="3.90.960.10">
    <property type="entry name" value="YbaK/aminoacyl-tRNA synthetase-associated domain"/>
    <property type="match status" value="1"/>
</dbReference>
<evidence type="ECO:0000313" key="3">
    <source>
        <dbReference type="EMBL" id="MCU6744485.1"/>
    </source>
</evidence>
<keyword evidence="4" id="KW-1185">Reference proteome</keyword>
<evidence type="ECO:0000313" key="4">
    <source>
        <dbReference type="Proteomes" id="UP001652432"/>
    </source>
</evidence>
<protein>
    <submittedName>
        <fullName evidence="3">Prolyl-tRNA synthetase associated domain-containing protein</fullName>
    </submittedName>
</protein>
<proteinExistence type="inferred from homology"/>
<dbReference type="SUPFAM" id="SSF55826">
    <property type="entry name" value="YbaK/ProRS associated domain"/>
    <property type="match status" value="1"/>
</dbReference>
<dbReference type="InterPro" id="IPR007214">
    <property type="entry name" value="YbaK/aa-tRNA-synth-assoc-dom"/>
</dbReference>
<gene>
    <name evidence="3" type="ORF">OCV77_08250</name>
</gene>
<name>A0ABT2T2Q7_9FIRM</name>
<feature type="domain" description="YbaK/aminoacyl-tRNA synthetase-associated" evidence="2">
    <location>
        <begin position="43"/>
        <end position="167"/>
    </location>
</feature>
<dbReference type="RefSeq" id="WP_118798754.1">
    <property type="nucleotide sequence ID" value="NZ_JAOQKJ010000006.1"/>
</dbReference>
<dbReference type="Proteomes" id="UP001652432">
    <property type="component" value="Unassembled WGS sequence"/>
</dbReference>
<evidence type="ECO:0000256" key="1">
    <source>
        <dbReference type="ARBA" id="ARBA00010201"/>
    </source>
</evidence>
<dbReference type="InterPro" id="IPR040285">
    <property type="entry name" value="ProX/PRXD1"/>
</dbReference>